<dbReference type="EMBL" id="JACHGY010000001">
    <property type="protein sequence ID" value="MBB6431206.1"/>
    <property type="molecule type" value="Genomic_DNA"/>
</dbReference>
<feature type="transmembrane region" description="Helical" evidence="1">
    <location>
        <begin position="107"/>
        <end position="129"/>
    </location>
</feature>
<keyword evidence="3" id="KW-1185">Reference proteome</keyword>
<gene>
    <name evidence="2" type="ORF">HNQ40_003012</name>
</gene>
<reference evidence="2 3" key="1">
    <citation type="submission" date="2020-08" db="EMBL/GenBank/DDBJ databases">
        <title>Genomic Encyclopedia of Type Strains, Phase IV (KMG-IV): sequencing the most valuable type-strain genomes for metagenomic binning, comparative biology and taxonomic classification.</title>
        <authorList>
            <person name="Goeker M."/>
        </authorList>
    </citation>
    <scope>NUCLEOTIDE SEQUENCE [LARGE SCALE GENOMIC DNA]</scope>
    <source>
        <strain evidence="2 3">DSM 103725</strain>
    </source>
</reference>
<evidence type="ECO:0000313" key="2">
    <source>
        <dbReference type="EMBL" id="MBB6431206.1"/>
    </source>
</evidence>
<name>A0A7X0LM24_9BACT</name>
<comment type="caution">
    <text evidence="2">The sequence shown here is derived from an EMBL/GenBank/DDBJ whole genome shotgun (WGS) entry which is preliminary data.</text>
</comment>
<keyword evidence="1" id="KW-0472">Membrane</keyword>
<proteinExistence type="predicted"/>
<evidence type="ECO:0000256" key="1">
    <source>
        <dbReference type="SAM" id="Phobius"/>
    </source>
</evidence>
<sequence>MTLALAALVSLSFALFSFKGLVAAVGLSAAAWFEFRGYAKLRRLDPQGVTILTRNQVGLTVLIVGYCLWCLADAWFGPDPYEKVVSLRPELAQPLEPYAGIFRQMVVMIYVIVLAVSLPVQALVIRYYATRRGNFRAYLDQTPGWVLRWNRAELKGEVGEESEFRP</sequence>
<keyword evidence="1" id="KW-1133">Transmembrane helix</keyword>
<keyword evidence="1" id="KW-0812">Transmembrane</keyword>
<dbReference type="Proteomes" id="UP000541810">
    <property type="component" value="Unassembled WGS sequence"/>
</dbReference>
<accession>A0A7X0LM24</accession>
<evidence type="ECO:0000313" key="3">
    <source>
        <dbReference type="Proteomes" id="UP000541810"/>
    </source>
</evidence>
<dbReference type="AlphaFoldDB" id="A0A7X0LM24"/>
<organism evidence="2 3">
    <name type="scientific">Algisphaera agarilytica</name>
    <dbReference type="NCBI Taxonomy" id="1385975"/>
    <lineage>
        <taxon>Bacteria</taxon>
        <taxon>Pseudomonadati</taxon>
        <taxon>Planctomycetota</taxon>
        <taxon>Phycisphaerae</taxon>
        <taxon>Phycisphaerales</taxon>
        <taxon>Phycisphaeraceae</taxon>
        <taxon>Algisphaera</taxon>
    </lineage>
</organism>
<protein>
    <submittedName>
        <fullName evidence="2">Uncharacterized protein</fullName>
    </submittedName>
</protein>